<sequence>MEDPIEITERRRKLAAQTVQVALVIAFLGAMLGVVMGVWFDRVSLPESRIITLSAIVTGCMMVLLFARPSLATNVVSGLMSVYLVFHINAGAIYAFAQSQQIVLIIPYVIWFFLLVIFHDYTNFGFYRRTIGILVGLGPLPICIYVLTHSTDPDAIAVLDVIVTFLFSYLAYVLIIGMFTRNRDEETSLAATLKEAERSADLLRISDERFQLIGLATNDLVWDADLRSGKTWWNEALQEFLGPDQAAAAADLWAWKNWIHPKDRDRVAKSLEDAIRGSDKTWTSEYRVVSTDQQTYDVVTRSLILRDAAGVAIRWIGSATDVTELKNLENKLRQSQKMEAVGQLSGGIAHDFNNLLTIIVGNAETLSELTANDPRMNKLAKVTLQAAERGAALTRRLLSFARRQSLEPQRVDPGKLLSELDGLIRRTIPEDIEISITADADVSPIEVDPVQLENVILNLIINARDAMPTGGLLTLEASNATPEVNEMLRADGGEADHYVTITVSDTGCGMPTDIVEHAFEPFFTTKEVGKGSGLGLSMVWGFVQQSAGFAQIQSAPGAGTSVRLHFPAANGRIEPATTPVSNHTGTQGHERVLVVEDEALVRQHVVAQLKVFGYQVTEAASALQAYEIIKNDPDIDLLLTDMVMPGGMNGKQLADAALQIRPDLKVLFTTGYTEDAIFQERQSNPRVHLLQKPYRRGELAR</sequence>
<feature type="transmembrane region" description="Helical" evidence="5">
    <location>
        <begin position="50"/>
        <end position="67"/>
    </location>
</feature>
<dbReference type="InterPro" id="IPR000700">
    <property type="entry name" value="PAS-assoc_C"/>
</dbReference>
<dbReference type="InterPro" id="IPR013655">
    <property type="entry name" value="PAS_fold_3"/>
</dbReference>
<keyword evidence="5" id="KW-0472">Membrane</keyword>
<dbReference type="Proteomes" id="UP000295733">
    <property type="component" value="Unassembled WGS sequence"/>
</dbReference>
<dbReference type="EMBL" id="SLXL01000004">
    <property type="protein sequence ID" value="TCP23034.1"/>
    <property type="molecule type" value="Genomic_DNA"/>
</dbReference>
<keyword evidence="5" id="KW-1133">Transmembrane helix</keyword>
<dbReference type="GO" id="GO:0000155">
    <property type="term" value="F:phosphorelay sensor kinase activity"/>
    <property type="evidence" value="ECO:0007669"/>
    <property type="project" value="InterPro"/>
</dbReference>
<dbReference type="Pfam" id="PF02518">
    <property type="entry name" value="HATPase_c"/>
    <property type="match status" value="1"/>
</dbReference>
<dbReference type="Gene3D" id="1.10.287.130">
    <property type="match status" value="1"/>
</dbReference>
<dbReference type="CDD" id="cd18161">
    <property type="entry name" value="REC_hyHK_blue-like"/>
    <property type="match status" value="1"/>
</dbReference>
<feature type="modified residue" description="4-aspartylphosphate" evidence="4">
    <location>
        <position position="641"/>
    </location>
</feature>
<evidence type="ECO:0000259" key="7">
    <source>
        <dbReference type="PROSITE" id="PS50110"/>
    </source>
</evidence>
<organism evidence="10 11">
    <name type="scientific">Rhodovulum adriaticum</name>
    <name type="common">Rhodopseudomonas adriatica</name>
    <dbReference type="NCBI Taxonomy" id="35804"/>
    <lineage>
        <taxon>Bacteria</taxon>
        <taxon>Pseudomonadati</taxon>
        <taxon>Pseudomonadota</taxon>
        <taxon>Alphaproteobacteria</taxon>
        <taxon>Rhodobacterales</taxon>
        <taxon>Paracoccaceae</taxon>
        <taxon>Rhodovulum</taxon>
    </lineage>
</organism>
<dbReference type="InterPro" id="IPR004358">
    <property type="entry name" value="Sig_transdc_His_kin-like_C"/>
</dbReference>
<dbReference type="AlphaFoldDB" id="A0A4R2NP06"/>
<dbReference type="SUPFAM" id="SSF47384">
    <property type="entry name" value="Homodimeric domain of signal transducing histidine kinase"/>
    <property type="match status" value="1"/>
</dbReference>
<dbReference type="NCBIfam" id="TIGR00229">
    <property type="entry name" value="sensory_box"/>
    <property type="match status" value="1"/>
</dbReference>
<dbReference type="Pfam" id="PF00512">
    <property type="entry name" value="HisKA"/>
    <property type="match status" value="1"/>
</dbReference>
<evidence type="ECO:0000313" key="10">
    <source>
        <dbReference type="EMBL" id="TCP23034.1"/>
    </source>
</evidence>
<reference evidence="10 11" key="1">
    <citation type="submission" date="2019-03" db="EMBL/GenBank/DDBJ databases">
        <title>Genomic Encyclopedia of Type Strains, Phase IV (KMG-IV): sequencing the most valuable type-strain genomes for metagenomic binning, comparative biology and taxonomic classification.</title>
        <authorList>
            <person name="Goeker M."/>
        </authorList>
    </citation>
    <scope>NUCLEOTIDE SEQUENCE [LARGE SCALE GENOMIC DNA]</scope>
    <source>
        <strain evidence="10 11">DSM 2781</strain>
    </source>
</reference>
<dbReference type="InterPro" id="IPR005467">
    <property type="entry name" value="His_kinase_dom"/>
</dbReference>
<feature type="domain" description="PAS" evidence="8">
    <location>
        <begin position="206"/>
        <end position="278"/>
    </location>
</feature>
<dbReference type="EC" id="2.7.13.3" evidence="2"/>
<dbReference type="Gene3D" id="3.30.565.10">
    <property type="entry name" value="Histidine kinase-like ATPase, C-terminal domain"/>
    <property type="match status" value="1"/>
</dbReference>
<dbReference type="Pfam" id="PF00072">
    <property type="entry name" value="Response_reg"/>
    <property type="match status" value="1"/>
</dbReference>
<dbReference type="RefSeq" id="WP_132601822.1">
    <property type="nucleotide sequence ID" value="NZ_NRRP01000002.1"/>
</dbReference>
<dbReference type="SMART" id="SM00091">
    <property type="entry name" value="PAS"/>
    <property type="match status" value="1"/>
</dbReference>
<dbReference type="SMART" id="SM00387">
    <property type="entry name" value="HATPase_c"/>
    <property type="match status" value="1"/>
</dbReference>
<evidence type="ECO:0000256" key="3">
    <source>
        <dbReference type="ARBA" id="ARBA00022553"/>
    </source>
</evidence>
<gene>
    <name evidence="10" type="ORF">EV656_1042</name>
</gene>
<feature type="domain" description="Response regulatory" evidence="7">
    <location>
        <begin position="591"/>
        <end position="701"/>
    </location>
</feature>
<dbReference type="SMART" id="SM00388">
    <property type="entry name" value="HisKA"/>
    <property type="match status" value="1"/>
</dbReference>
<dbReference type="PROSITE" id="PS50110">
    <property type="entry name" value="RESPONSE_REGULATORY"/>
    <property type="match status" value="1"/>
</dbReference>
<dbReference type="Gene3D" id="3.30.450.20">
    <property type="entry name" value="PAS domain"/>
    <property type="match status" value="1"/>
</dbReference>
<dbReference type="InterPro" id="IPR003594">
    <property type="entry name" value="HATPase_dom"/>
</dbReference>
<feature type="transmembrane region" description="Helical" evidence="5">
    <location>
        <begin position="155"/>
        <end position="179"/>
    </location>
</feature>
<dbReference type="PANTHER" id="PTHR43065">
    <property type="entry name" value="SENSOR HISTIDINE KINASE"/>
    <property type="match status" value="1"/>
</dbReference>
<dbReference type="SUPFAM" id="SSF55785">
    <property type="entry name" value="PYP-like sensor domain (PAS domain)"/>
    <property type="match status" value="1"/>
</dbReference>
<protein>
    <recommendedName>
        <fullName evidence="2">histidine kinase</fullName>
        <ecNumber evidence="2">2.7.13.3</ecNumber>
    </recommendedName>
</protein>
<dbReference type="Pfam" id="PF08447">
    <property type="entry name" value="PAS_3"/>
    <property type="match status" value="1"/>
</dbReference>
<feature type="domain" description="PAC" evidence="9">
    <location>
        <begin position="282"/>
        <end position="334"/>
    </location>
</feature>
<evidence type="ECO:0000259" key="6">
    <source>
        <dbReference type="PROSITE" id="PS50109"/>
    </source>
</evidence>
<dbReference type="SUPFAM" id="SSF52172">
    <property type="entry name" value="CheY-like"/>
    <property type="match status" value="1"/>
</dbReference>
<dbReference type="CDD" id="cd00082">
    <property type="entry name" value="HisKA"/>
    <property type="match status" value="1"/>
</dbReference>
<dbReference type="Gene3D" id="3.40.50.2300">
    <property type="match status" value="1"/>
</dbReference>
<dbReference type="OrthoDB" id="9796100at2"/>
<proteinExistence type="predicted"/>
<dbReference type="PROSITE" id="PS50109">
    <property type="entry name" value="HIS_KIN"/>
    <property type="match status" value="1"/>
</dbReference>
<evidence type="ECO:0000256" key="5">
    <source>
        <dbReference type="SAM" id="Phobius"/>
    </source>
</evidence>
<dbReference type="InterPro" id="IPR003661">
    <property type="entry name" value="HisK_dim/P_dom"/>
</dbReference>
<evidence type="ECO:0000256" key="4">
    <source>
        <dbReference type="PROSITE-ProRule" id="PRU00169"/>
    </source>
</evidence>
<dbReference type="SUPFAM" id="SSF55874">
    <property type="entry name" value="ATPase domain of HSP90 chaperone/DNA topoisomerase II/histidine kinase"/>
    <property type="match status" value="1"/>
</dbReference>
<dbReference type="PROSITE" id="PS50112">
    <property type="entry name" value="PAS"/>
    <property type="match status" value="1"/>
</dbReference>
<comment type="caution">
    <text evidence="10">The sequence shown here is derived from an EMBL/GenBank/DDBJ whole genome shotgun (WGS) entry which is preliminary data.</text>
</comment>
<dbReference type="InterPro" id="IPR011006">
    <property type="entry name" value="CheY-like_superfamily"/>
</dbReference>
<keyword evidence="3 4" id="KW-0597">Phosphoprotein</keyword>
<feature type="transmembrane region" description="Helical" evidence="5">
    <location>
        <begin position="102"/>
        <end position="119"/>
    </location>
</feature>
<evidence type="ECO:0000259" key="9">
    <source>
        <dbReference type="PROSITE" id="PS50113"/>
    </source>
</evidence>
<feature type="transmembrane region" description="Helical" evidence="5">
    <location>
        <begin position="131"/>
        <end position="149"/>
    </location>
</feature>
<evidence type="ECO:0000259" key="8">
    <source>
        <dbReference type="PROSITE" id="PS50112"/>
    </source>
</evidence>
<dbReference type="InterPro" id="IPR036890">
    <property type="entry name" value="HATPase_C_sf"/>
</dbReference>
<dbReference type="PROSITE" id="PS50113">
    <property type="entry name" value="PAC"/>
    <property type="match status" value="1"/>
</dbReference>
<dbReference type="SMART" id="SM00448">
    <property type="entry name" value="REC"/>
    <property type="match status" value="1"/>
</dbReference>
<comment type="catalytic activity">
    <reaction evidence="1">
        <text>ATP + protein L-histidine = ADP + protein N-phospho-L-histidine.</text>
        <dbReference type="EC" id="2.7.13.3"/>
    </reaction>
</comment>
<dbReference type="CDD" id="cd00130">
    <property type="entry name" value="PAS"/>
    <property type="match status" value="1"/>
</dbReference>
<evidence type="ECO:0000313" key="11">
    <source>
        <dbReference type="Proteomes" id="UP000295733"/>
    </source>
</evidence>
<dbReference type="PRINTS" id="PR00344">
    <property type="entry name" value="BCTRLSENSOR"/>
</dbReference>
<keyword evidence="5" id="KW-0812">Transmembrane</keyword>
<evidence type="ECO:0000256" key="1">
    <source>
        <dbReference type="ARBA" id="ARBA00000085"/>
    </source>
</evidence>
<dbReference type="InterPro" id="IPR001789">
    <property type="entry name" value="Sig_transdc_resp-reg_receiver"/>
</dbReference>
<keyword evidence="11" id="KW-1185">Reference proteome</keyword>
<feature type="domain" description="Histidine kinase" evidence="6">
    <location>
        <begin position="347"/>
        <end position="570"/>
    </location>
</feature>
<evidence type="ECO:0000256" key="2">
    <source>
        <dbReference type="ARBA" id="ARBA00012438"/>
    </source>
</evidence>
<dbReference type="InterPro" id="IPR036097">
    <property type="entry name" value="HisK_dim/P_sf"/>
</dbReference>
<name>A0A4R2NP06_RHOAD</name>
<dbReference type="PANTHER" id="PTHR43065:SF49">
    <property type="entry name" value="HISTIDINE KINASE"/>
    <property type="match status" value="1"/>
</dbReference>
<accession>A0A4R2NP06</accession>
<dbReference type="InterPro" id="IPR000014">
    <property type="entry name" value="PAS"/>
</dbReference>
<feature type="transmembrane region" description="Helical" evidence="5">
    <location>
        <begin position="74"/>
        <end position="96"/>
    </location>
</feature>
<feature type="transmembrane region" description="Helical" evidence="5">
    <location>
        <begin position="21"/>
        <end position="38"/>
    </location>
</feature>
<dbReference type="InterPro" id="IPR035965">
    <property type="entry name" value="PAS-like_dom_sf"/>
</dbReference>